<dbReference type="GO" id="GO:0005737">
    <property type="term" value="C:cytoplasm"/>
    <property type="evidence" value="ECO:0007669"/>
    <property type="project" value="TreeGrafter"/>
</dbReference>
<evidence type="ECO:0000313" key="4">
    <source>
        <dbReference type="Proteomes" id="UP000250266"/>
    </source>
</evidence>
<evidence type="ECO:0000313" key="3">
    <source>
        <dbReference type="EMBL" id="OCK77321.1"/>
    </source>
</evidence>
<feature type="compositionally biased region" description="Polar residues" evidence="2">
    <location>
        <begin position="265"/>
        <end position="276"/>
    </location>
</feature>
<dbReference type="Pfam" id="PF09184">
    <property type="entry name" value="PPP4R2"/>
    <property type="match status" value="1"/>
</dbReference>
<gene>
    <name evidence="3" type="ORF">K432DRAFT_358790</name>
</gene>
<dbReference type="GO" id="GO:0030289">
    <property type="term" value="C:protein phosphatase 4 complex"/>
    <property type="evidence" value="ECO:0007669"/>
    <property type="project" value="InterPro"/>
</dbReference>
<feature type="compositionally biased region" description="Low complexity" evidence="2">
    <location>
        <begin position="102"/>
        <end position="112"/>
    </location>
</feature>
<proteinExistence type="inferred from homology"/>
<feature type="region of interest" description="Disordered" evidence="2">
    <location>
        <begin position="417"/>
        <end position="482"/>
    </location>
</feature>
<evidence type="ECO:0000256" key="2">
    <source>
        <dbReference type="SAM" id="MobiDB-lite"/>
    </source>
</evidence>
<feature type="compositionally biased region" description="Basic and acidic residues" evidence="2">
    <location>
        <begin position="456"/>
        <end position="468"/>
    </location>
</feature>
<reference evidence="3 4" key="1">
    <citation type="journal article" date="2016" name="Nat. Commun.">
        <title>Ectomycorrhizal ecology is imprinted in the genome of the dominant symbiotic fungus Cenococcum geophilum.</title>
        <authorList>
            <consortium name="DOE Joint Genome Institute"/>
            <person name="Peter M."/>
            <person name="Kohler A."/>
            <person name="Ohm R.A."/>
            <person name="Kuo A."/>
            <person name="Krutzmann J."/>
            <person name="Morin E."/>
            <person name="Arend M."/>
            <person name="Barry K.W."/>
            <person name="Binder M."/>
            <person name="Choi C."/>
            <person name="Clum A."/>
            <person name="Copeland A."/>
            <person name="Grisel N."/>
            <person name="Haridas S."/>
            <person name="Kipfer T."/>
            <person name="LaButti K."/>
            <person name="Lindquist E."/>
            <person name="Lipzen A."/>
            <person name="Maire R."/>
            <person name="Meier B."/>
            <person name="Mihaltcheva S."/>
            <person name="Molinier V."/>
            <person name="Murat C."/>
            <person name="Poggeler S."/>
            <person name="Quandt C.A."/>
            <person name="Sperisen C."/>
            <person name="Tritt A."/>
            <person name="Tisserant E."/>
            <person name="Crous P.W."/>
            <person name="Henrissat B."/>
            <person name="Nehls U."/>
            <person name="Egli S."/>
            <person name="Spatafora J.W."/>
            <person name="Grigoriev I.V."/>
            <person name="Martin F.M."/>
        </authorList>
    </citation>
    <scope>NUCLEOTIDE SEQUENCE [LARGE SCALE GENOMIC DNA]</scope>
    <source>
        <strain evidence="3 4">CBS 459.81</strain>
    </source>
</reference>
<sequence>MCLPTRAAKNAHDVKVAPAASTHRTQPPPAPTQSAADMISTEQILQHAAQDGSIDSNEWPRVLESVLTRLDEIVHNYFPKPSIPAPEPPPSQSIGSTPNRPQEASLSSQESQSADKENAPPPATPPARPPVPPFSQASSTQVDGASPEAASFPAETLNFYASIRATLSKNFPCNPPHTIQRLAELVLSPTAHYKHLPPYLRALDRVVSVSSPTIIFPLPQAILPSSVASGLLNGTVPATSNSLGSDESLGGALLTPIPWLRSDRNPSQSELVSESTEMVDGPRGAGRIETVSVVNGITTPPASPSLSNSTLAEAVNGSAATPTTMSDSSLREAGAITQGELLRQEQEAGVVPLSQNGPHARRNIHSTGDSGSHGAIVESVEAEDEPPHARGPEEIGIEDMGPQNSRTEGRVLDIEAAVGRPAVKPEEQGGKGMDEEMKDAGTKGEQMEEDTVVVDADGKTEEETKVGEGDGEMSDTIDMSTR</sequence>
<feature type="region of interest" description="Disordered" evidence="2">
    <location>
        <begin position="263"/>
        <end position="283"/>
    </location>
</feature>
<dbReference type="EMBL" id="KV745136">
    <property type="protein sequence ID" value="OCK77321.1"/>
    <property type="molecule type" value="Genomic_DNA"/>
</dbReference>
<dbReference type="Proteomes" id="UP000250266">
    <property type="component" value="Unassembled WGS sequence"/>
</dbReference>
<dbReference type="AlphaFoldDB" id="A0A8E2E512"/>
<dbReference type="GO" id="GO:0005634">
    <property type="term" value="C:nucleus"/>
    <property type="evidence" value="ECO:0007669"/>
    <property type="project" value="TreeGrafter"/>
</dbReference>
<feature type="region of interest" description="Disordered" evidence="2">
    <location>
        <begin position="80"/>
        <end position="149"/>
    </location>
</feature>
<protein>
    <recommendedName>
        <fullName evidence="5">Protein phosphatase 4 core regulatory subunit R2</fullName>
    </recommendedName>
</protein>
<keyword evidence="4" id="KW-1185">Reference proteome</keyword>
<dbReference type="OrthoDB" id="341898at2759"/>
<dbReference type="GO" id="GO:0019888">
    <property type="term" value="F:protein phosphatase regulator activity"/>
    <property type="evidence" value="ECO:0007669"/>
    <property type="project" value="InterPro"/>
</dbReference>
<feature type="compositionally biased region" description="Basic and acidic residues" evidence="2">
    <location>
        <begin position="423"/>
        <end position="446"/>
    </location>
</feature>
<accession>A0A8E2E512</accession>
<feature type="compositionally biased region" description="Pro residues" evidence="2">
    <location>
        <begin position="81"/>
        <end position="91"/>
    </location>
</feature>
<evidence type="ECO:0000256" key="1">
    <source>
        <dbReference type="ARBA" id="ARBA00009207"/>
    </source>
</evidence>
<dbReference type="PANTHER" id="PTHR16487">
    <property type="entry name" value="PPP4R2-RELATED PROTEIN"/>
    <property type="match status" value="1"/>
</dbReference>
<dbReference type="PANTHER" id="PTHR16487:SF0">
    <property type="entry name" value="PROTEIN PHOSPHATASE 4 REGULATORY SUBUNIT 2-RELATED"/>
    <property type="match status" value="1"/>
</dbReference>
<name>A0A8E2E512_9PEZI</name>
<organism evidence="3 4">
    <name type="scientific">Lepidopterella palustris CBS 459.81</name>
    <dbReference type="NCBI Taxonomy" id="1314670"/>
    <lineage>
        <taxon>Eukaryota</taxon>
        <taxon>Fungi</taxon>
        <taxon>Dikarya</taxon>
        <taxon>Ascomycota</taxon>
        <taxon>Pezizomycotina</taxon>
        <taxon>Dothideomycetes</taxon>
        <taxon>Pleosporomycetidae</taxon>
        <taxon>Mytilinidiales</taxon>
        <taxon>Argynnaceae</taxon>
        <taxon>Lepidopterella</taxon>
    </lineage>
</organism>
<feature type="region of interest" description="Disordered" evidence="2">
    <location>
        <begin position="352"/>
        <end position="405"/>
    </location>
</feature>
<feature type="region of interest" description="Disordered" evidence="2">
    <location>
        <begin position="1"/>
        <end position="36"/>
    </location>
</feature>
<dbReference type="InterPro" id="IPR015267">
    <property type="entry name" value="PPP4R2"/>
</dbReference>
<evidence type="ECO:0008006" key="5">
    <source>
        <dbReference type="Google" id="ProtNLM"/>
    </source>
</evidence>
<comment type="similarity">
    <text evidence="1">Belongs to the PPP4R2 family.</text>
</comment>
<feature type="compositionally biased region" description="Pro residues" evidence="2">
    <location>
        <begin position="119"/>
        <end position="133"/>
    </location>
</feature>